<proteinExistence type="predicted"/>
<accession>A0ABX5GM67</accession>
<protein>
    <submittedName>
        <fullName evidence="1">Uncharacterized protein</fullName>
    </submittedName>
</protein>
<reference evidence="1 2" key="1">
    <citation type="submission" date="2018-03" db="EMBL/GenBank/DDBJ databases">
        <title>Whole genome sequencing of Histamine producing bacteria.</title>
        <authorList>
            <person name="Butler K."/>
        </authorList>
    </citation>
    <scope>NUCLEOTIDE SEQUENCE [LARGE SCALE GENOMIC DNA]</scope>
    <source>
        <strain evidence="1 2">ATCC 51761</strain>
    </source>
</reference>
<keyword evidence="2" id="KW-1185">Reference proteome</keyword>
<sequence>MFLKNEQQKLEMKYDDLISELQDVVVKQYSQHGVTLVKKNVTDSSLELCFNVGHNELITMNFNKK</sequence>
<dbReference type="RefSeq" id="WP_045038990.1">
    <property type="nucleotide sequence ID" value="NZ_JZSR01000088.1"/>
</dbReference>
<dbReference type="EMBL" id="PYOP01000071">
    <property type="protein sequence ID" value="PSW88870.1"/>
    <property type="molecule type" value="Genomic_DNA"/>
</dbReference>
<name>A0ABX5GM67_9GAMM</name>
<gene>
    <name evidence="1" type="ORF">C9J52_20280</name>
</gene>
<evidence type="ECO:0000313" key="2">
    <source>
        <dbReference type="Proteomes" id="UP000241190"/>
    </source>
</evidence>
<comment type="caution">
    <text evidence="1">The sequence shown here is derived from an EMBL/GenBank/DDBJ whole genome shotgun (WGS) entry which is preliminary data.</text>
</comment>
<dbReference type="Proteomes" id="UP000241190">
    <property type="component" value="Unassembled WGS sequence"/>
</dbReference>
<organism evidence="1 2">
    <name type="scientific">Photobacterium iliopiscarium</name>
    <dbReference type="NCBI Taxonomy" id="56192"/>
    <lineage>
        <taxon>Bacteria</taxon>
        <taxon>Pseudomonadati</taxon>
        <taxon>Pseudomonadota</taxon>
        <taxon>Gammaproteobacteria</taxon>
        <taxon>Vibrionales</taxon>
        <taxon>Vibrionaceae</taxon>
        <taxon>Photobacterium</taxon>
    </lineage>
</organism>
<evidence type="ECO:0000313" key="1">
    <source>
        <dbReference type="EMBL" id="PSW88870.1"/>
    </source>
</evidence>